<dbReference type="Pfam" id="PF00765">
    <property type="entry name" value="Autoind_synth"/>
    <property type="match status" value="1"/>
</dbReference>
<dbReference type="InterPro" id="IPR001690">
    <property type="entry name" value="Autoind_synthase"/>
</dbReference>
<reference evidence="7" key="1">
    <citation type="submission" date="2015-03" db="EMBL/GenBank/DDBJ databases">
        <authorList>
            <person name="Murphy D."/>
        </authorList>
    </citation>
    <scope>NUCLEOTIDE SEQUENCE</scope>
    <source>
        <strain evidence="7">X097</strain>
    </source>
</reference>
<dbReference type="PANTHER" id="PTHR39322:SF1">
    <property type="entry name" value="ISOVALERYL-HOMOSERINE LACTONE SYNTHASE"/>
    <property type="match status" value="1"/>
</dbReference>
<dbReference type="SMR" id="A0A069HWX3"/>
<keyword evidence="3 6" id="KW-0949">S-adenosyl-L-methionine</keyword>
<dbReference type="EMBL" id="KP966548">
    <property type="protein sequence ID" value="ALB08727.1"/>
    <property type="molecule type" value="Genomic_DNA"/>
</dbReference>
<evidence type="ECO:0000256" key="3">
    <source>
        <dbReference type="ARBA" id="ARBA00022691"/>
    </source>
</evidence>
<sequence length="214" mass="23809">MIRILNGKTRAQHPAAVDDMFRLRKRVFHDFLKWDVQTEGDWEIDNYDQANPLYVLSYAPDTGRLRGALRLLPTLGPNMLDDTFPILLGDNPEIRSASVWESSRFCIEPEISQDRASNQVTVAAAELMCGVGELGLASGISHIVTVTDVFLERMFRRMGCPGERIAEPHRIGSVFAVAVAWEVTPDLLTRMKAVAAIEGTVLERPMSLETARAA</sequence>
<dbReference type="InterPro" id="IPR016181">
    <property type="entry name" value="Acyl_CoA_acyltransferase"/>
</dbReference>
<accession>A0A069HWX3</accession>
<protein>
    <recommendedName>
        <fullName evidence="6">Acyl-homoserine-lactone synthase</fullName>
        <ecNumber evidence="6">2.3.1.184</ecNumber>
    </recommendedName>
    <alternativeName>
        <fullName evidence="6">Autoinducer synthesis protein</fullName>
    </alternativeName>
</protein>
<dbReference type="GO" id="GO:0061579">
    <property type="term" value="F:N-acyl homoserine lactone synthase activity"/>
    <property type="evidence" value="ECO:0007669"/>
    <property type="project" value="UniProtKB-UniRule"/>
</dbReference>
<dbReference type="EMBL" id="CP098807">
    <property type="protein sequence ID" value="USJ24945.1"/>
    <property type="molecule type" value="Genomic_DNA"/>
</dbReference>
<dbReference type="AlphaFoldDB" id="A0A069HWX3"/>
<reference evidence="7" key="2">
    <citation type="submission" date="2015-09" db="EMBL/GenBank/DDBJ databases">
        <title>Biofilm formation affects the spatial and temporal expression of three AHLs synthetase genes in Ensifer adhaerens X097.</title>
        <authorList>
            <person name="Huang Y."/>
        </authorList>
    </citation>
    <scope>NUCLEOTIDE SEQUENCE</scope>
    <source>
        <strain evidence="7">X097</strain>
    </source>
</reference>
<evidence type="ECO:0000256" key="5">
    <source>
        <dbReference type="PROSITE-ProRule" id="PRU00533"/>
    </source>
</evidence>
<keyword evidence="10" id="KW-1185">Reference proteome</keyword>
<proteinExistence type="inferred from homology"/>
<comment type="catalytic activity">
    <reaction evidence="6">
        <text>a fatty acyl-[ACP] + S-adenosyl-L-methionine = an N-acyl-L-homoserine lactone + S-methyl-5'-thioadenosine + holo-[ACP] + H(+)</text>
        <dbReference type="Rhea" id="RHEA:10096"/>
        <dbReference type="Rhea" id="RHEA-COMP:9685"/>
        <dbReference type="Rhea" id="RHEA-COMP:14125"/>
        <dbReference type="ChEBI" id="CHEBI:15378"/>
        <dbReference type="ChEBI" id="CHEBI:17509"/>
        <dbReference type="ChEBI" id="CHEBI:55474"/>
        <dbReference type="ChEBI" id="CHEBI:59789"/>
        <dbReference type="ChEBI" id="CHEBI:64479"/>
        <dbReference type="ChEBI" id="CHEBI:138651"/>
        <dbReference type="EC" id="2.3.1.184"/>
    </reaction>
</comment>
<dbReference type="RefSeq" id="WP_034795052.1">
    <property type="nucleotide sequence ID" value="NZ_CAXURO020000001.1"/>
</dbReference>
<dbReference type="GO" id="GO:0009372">
    <property type="term" value="P:quorum sensing"/>
    <property type="evidence" value="ECO:0007669"/>
    <property type="project" value="UniProtKB-UniRule"/>
</dbReference>
<dbReference type="Proteomes" id="UP001214094">
    <property type="component" value="Chromosome"/>
</dbReference>
<gene>
    <name evidence="8" type="ORF">NE863_08265</name>
    <name evidence="9" type="ORF">P4B07_08110</name>
</gene>
<evidence type="ECO:0000313" key="7">
    <source>
        <dbReference type="EMBL" id="ALB08727.1"/>
    </source>
</evidence>
<reference evidence="9 10" key="4">
    <citation type="submission" date="2023-03" db="EMBL/GenBank/DDBJ databases">
        <title>Comparative genome and transcriptome analysis combination mining strategies for increasing vitamin B12 production of Ensifer adhaerens strain.</title>
        <authorList>
            <person name="Yongheng L."/>
        </authorList>
    </citation>
    <scope>NUCLEOTIDE SEQUENCE [LARGE SCALE GENOMIC DNA]</scope>
    <source>
        <strain evidence="9 10">Casida A-T305</strain>
    </source>
</reference>
<dbReference type="KEGG" id="eah:FA04_07990"/>
<dbReference type="OrthoDB" id="6169313at2"/>
<dbReference type="SUPFAM" id="SSF55729">
    <property type="entry name" value="Acyl-CoA N-acyltransferases (Nat)"/>
    <property type="match status" value="1"/>
</dbReference>
<keyword evidence="2 6" id="KW-0808">Transferase</keyword>
<comment type="similarity">
    <text evidence="5 6">Belongs to the autoinducer synthase family.</text>
</comment>
<name>A0A069HWX3_ENSAD</name>
<dbReference type="PROSITE" id="PS51187">
    <property type="entry name" value="AUTOINDUCER_SYNTH_2"/>
    <property type="match status" value="1"/>
</dbReference>
<reference evidence="8" key="3">
    <citation type="submission" date="2022-06" db="EMBL/GenBank/DDBJ databases">
        <title>Physiological and biochemical characterization and genomic elucidation of a strain of the genus Ensifer adhaerens M8 that combines arsenic oxidation and chromium reduction.</title>
        <authorList>
            <person name="Li X."/>
            <person name="Yu c."/>
        </authorList>
    </citation>
    <scope>NUCLEOTIDE SEQUENCE</scope>
    <source>
        <strain evidence="8">M8</strain>
    </source>
</reference>
<dbReference type="GO" id="GO:0007165">
    <property type="term" value="P:signal transduction"/>
    <property type="evidence" value="ECO:0007669"/>
    <property type="project" value="TreeGrafter"/>
</dbReference>
<dbReference type="EMBL" id="CP121308">
    <property type="protein sequence ID" value="WFP92307.1"/>
    <property type="molecule type" value="Genomic_DNA"/>
</dbReference>
<dbReference type="Proteomes" id="UP001055460">
    <property type="component" value="Chromosome"/>
</dbReference>
<evidence type="ECO:0000313" key="9">
    <source>
        <dbReference type="EMBL" id="WFP92307.1"/>
    </source>
</evidence>
<dbReference type="PRINTS" id="PR01549">
    <property type="entry name" value="AUTOINDCRSYN"/>
</dbReference>
<evidence type="ECO:0000256" key="6">
    <source>
        <dbReference type="RuleBase" id="RU361135"/>
    </source>
</evidence>
<dbReference type="Gene3D" id="3.40.630.30">
    <property type="match status" value="1"/>
</dbReference>
<dbReference type="PANTHER" id="PTHR39322">
    <property type="entry name" value="ACYL-HOMOSERINE-LACTONE SYNTHASE"/>
    <property type="match status" value="1"/>
</dbReference>
<evidence type="ECO:0000313" key="10">
    <source>
        <dbReference type="Proteomes" id="UP001214094"/>
    </source>
</evidence>
<dbReference type="GeneID" id="29518308"/>
<organism evidence="7">
    <name type="scientific">Ensifer adhaerens</name>
    <name type="common">Sinorhizobium morelense</name>
    <dbReference type="NCBI Taxonomy" id="106592"/>
    <lineage>
        <taxon>Bacteria</taxon>
        <taxon>Pseudomonadati</taxon>
        <taxon>Pseudomonadota</taxon>
        <taxon>Alphaproteobacteria</taxon>
        <taxon>Hyphomicrobiales</taxon>
        <taxon>Rhizobiaceae</taxon>
        <taxon>Sinorhizobium/Ensifer group</taxon>
        <taxon>Ensifer</taxon>
    </lineage>
</organism>
<evidence type="ECO:0000313" key="8">
    <source>
        <dbReference type="EMBL" id="USJ24945.1"/>
    </source>
</evidence>
<evidence type="ECO:0000256" key="2">
    <source>
        <dbReference type="ARBA" id="ARBA00022679"/>
    </source>
</evidence>
<keyword evidence="1 5" id="KW-0673">Quorum sensing</keyword>
<evidence type="ECO:0000256" key="4">
    <source>
        <dbReference type="ARBA" id="ARBA00022929"/>
    </source>
</evidence>
<evidence type="ECO:0000256" key="1">
    <source>
        <dbReference type="ARBA" id="ARBA00022654"/>
    </source>
</evidence>
<keyword evidence="4 5" id="KW-0071">Autoinducer synthesis</keyword>
<keyword evidence="7" id="KW-0012">Acyltransferase</keyword>
<dbReference type="EC" id="2.3.1.184" evidence="6"/>